<dbReference type="EMBL" id="AFQF01001811">
    <property type="protein sequence ID" value="EGU83704.1"/>
    <property type="molecule type" value="Genomic_DNA"/>
</dbReference>
<dbReference type="Gene3D" id="3.50.50.60">
    <property type="entry name" value="FAD/NAD(P)-binding domain"/>
    <property type="match status" value="1"/>
</dbReference>
<keyword evidence="2" id="KW-0285">Flavoprotein</keyword>
<keyword evidence="4" id="KW-0560">Oxidoreductase</keyword>
<evidence type="ECO:0000256" key="3">
    <source>
        <dbReference type="ARBA" id="ARBA00022827"/>
    </source>
</evidence>
<evidence type="ECO:0000256" key="6">
    <source>
        <dbReference type="SAM" id="MobiDB-lite"/>
    </source>
</evidence>
<keyword evidence="3" id="KW-0274">FAD</keyword>
<comment type="caution">
    <text evidence="9">The sequence shown here is derived from an EMBL/GenBank/DDBJ whole genome shotgun (WGS) entry which is preliminary data.</text>
</comment>
<feature type="region of interest" description="Disordered" evidence="6">
    <location>
        <begin position="306"/>
        <end position="364"/>
    </location>
</feature>
<protein>
    <recommendedName>
        <fullName evidence="8">FAD-binding domain-containing protein</fullName>
    </recommendedName>
</protein>
<dbReference type="InterPro" id="IPR050493">
    <property type="entry name" value="FAD-dep_Monooxygenase_BioMet"/>
</dbReference>
<dbReference type="GO" id="GO:0004497">
    <property type="term" value="F:monooxygenase activity"/>
    <property type="evidence" value="ECO:0007669"/>
    <property type="project" value="UniProtKB-KW"/>
</dbReference>
<evidence type="ECO:0000313" key="9">
    <source>
        <dbReference type="EMBL" id="EGU83704.1"/>
    </source>
</evidence>
<proteinExistence type="inferred from homology"/>
<evidence type="ECO:0000259" key="8">
    <source>
        <dbReference type="Pfam" id="PF01494"/>
    </source>
</evidence>
<feature type="compositionally biased region" description="Polar residues" evidence="6">
    <location>
        <begin position="306"/>
        <end position="316"/>
    </location>
</feature>
<keyword evidence="7" id="KW-0472">Membrane</keyword>
<comment type="similarity">
    <text evidence="1">Belongs to the paxM FAD-dependent monooxygenase family.</text>
</comment>
<sequence>MSDQTSLNVSIVGAGIAGLSAAIALRRAGHIFEKSALSHDAGFAISIAPNGTRVLDSFGTKAAKSDVPAPKKTVHSPNKSMQQNMQARWVVLFRPDLHQELQRLAFAIDGRTVVPKLKLSARVVSVDIESATITLEDGSSYAADLVVGADGEKSIVRTTEVLKGTSAVRESPFKIFRCMIPTKEFEEDEVLRPYLEQKRHSLTAYTDGIKIMTWWGCRGLQGRMFFRSVNVRIQGFPSYPASGFEVCVTLAQPAPFFFSFSFLANTSDATSKAKKISSWDINFSTSPLCWTKGKAVLIGDAVHSSRQQGEPFNSSADVPRLPTEKGDACARHVRGPAWAGKRNGREEGPAVARRETVLSATRNP</sequence>
<feature type="transmembrane region" description="Helical" evidence="7">
    <location>
        <begin position="6"/>
        <end position="25"/>
    </location>
</feature>
<dbReference type="PRINTS" id="PR00420">
    <property type="entry name" value="RNGMNOXGNASE"/>
</dbReference>
<dbReference type="Pfam" id="PF01494">
    <property type="entry name" value="FAD_binding_3"/>
    <property type="match status" value="1"/>
</dbReference>
<keyword evidence="7" id="KW-0812">Transmembrane</keyword>
<name>F9FH98_FUSOF</name>
<evidence type="ECO:0000256" key="4">
    <source>
        <dbReference type="ARBA" id="ARBA00023002"/>
    </source>
</evidence>
<dbReference type="OrthoDB" id="417877at2759"/>
<dbReference type="AlphaFoldDB" id="F9FH98"/>
<dbReference type="InterPro" id="IPR036188">
    <property type="entry name" value="FAD/NAD-bd_sf"/>
</dbReference>
<dbReference type="InterPro" id="IPR002938">
    <property type="entry name" value="FAD-bd"/>
</dbReference>
<dbReference type="PANTHER" id="PTHR13789:SF314">
    <property type="entry name" value="FAD-BINDING DOMAIN-CONTAINING PROTEIN"/>
    <property type="match status" value="1"/>
</dbReference>
<evidence type="ECO:0000256" key="2">
    <source>
        <dbReference type="ARBA" id="ARBA00022630"/>
    </source>
</evidence>
<reference evidence="9" key="1">
    <citation type="journal article" date="2012" name="Mol. Plant Microbe Interact.">
        <title>A highly conserved effector in Fusarium oxysporum is required for full virulence on Arabidopsis.</title>
        <authorList>
            <person name="Thatcher L.F."/>
            <person name="Gardiner D.M."/>
            <person name="Kazan K."/>
            <person name="Manners J."/>
        </authorList>
    </citation>
    <scope>NUCLEOTIDE SEQUENCE [LARGE SCALE GENOMIC DNA]</scope>
    <source>
        <strain evidence="9">Fo5176</strain>
    </source>
</reference>
<evidence type="ECO:0000256" key="7">
    <source>
        <dbReference type="SAM" id="Phobius"/>
    </source>
</evidence>
<evidence type="ECO:0000256" key="1">
    <source>
        <dbReference type="ARBA" id="ARBA00007992"/>
    </source>
</evidence>
<dbReference type="PANTHER" id="PTHR13789">
    <property type="entry name" value="MONOOXYGENASE"/>
    <property type="match status" value="1"/>
</dbReference>
<keyword evidence="7" id="KW-1133">Transmembrane helix</keyword>
<keyword evidence="5" id="KW-0503">Monooxygenase</keyword>
<dbReference type="SUPFAM" id="SSF51905">
    <property type="entry name" value="FAD/NAD(P)-binding domain"/>
    <property type="match status" value="1"/>
</dbReference>
<accession>F9FH98</accession>
<organism evidence="9">
    <name type="scientific">Fusarium oxysporum (strain Fo5176)</name>
    <name type="common">Fusarium vascular wilt</name>
    <dbReference type="NCBI Taxonomy" id="660025"/>
    <lineage>
        <taxon>Eukaryota</taxon>
        <taxon>Fungi</taxon>
        <taxon>Dikarya</taxon>
        <taxon>Ascomycota</taxon>
        <taxon>Pezizomycotina</taxon>
        <taxon>Sordariomycetes</taxon>
        <taxon>Hypocreomycetidae</taxon>
        <taxon>Hypocreales</taxon>
        <taxon>Nectriaceae</taxon>
        <taxon>Fusarium</taxon>
        <taxon>Fusarium oxysporum species complex</taxon>
    </lineage>
</organism>
<dbReference type="STRING" id="660025.F9FH98"/>
<evidence type="ECO:0000256" key="5">
    <source>
        <dbReference type="ARBA" id="ARBA00023033"/>
    </source>
</evidence>
<feature type="compositionally biased region" description="Basic and acidic residues" evidence="6">
    <location>
        <begin position="343"/>
        <end position="356"/>
    </location>
</feature>
<gene>
    <name evidence="9" type="ORF">FOXB_05777</name>
</gene>
<feature type="domain" description="FAD-binding" evidence="8">
    <location>
        <begin position="8"/>
        <end position="188"/>
    </location>
</feature>
<dbReference type="GO" id="GO:0071949">
    <property type="term" value="F:FAD binding"/>
    <property type="evidence" value="ECO:0007669"/>
    <property type="project" value="InterPro"/>
</dbReference>